<gene>
    <name evidence="2" type="ORF">GD597_02855</name>
</gene>
<reference evidence="2" key="1">
    <citation type="submission" date="2019-10" db="EMBL/GenBank/DDBJ databases">
        <title>Draft genome sequence of Panacibacter sp. KCS-6.</title>
        <authorList>
            <person name="Yim K.J."/>
        </authorList>
    </citation>
    <scope>NUCLEOTIDE SEQUENCE</scope>
    <source>
        <strain evidence="2">KCS-6</strain>
    </source>
</reference>
<evidence type="ECO:0000256" key="1">
    <source>
        <dbReference type="SAM" id="Phobius"/>
    </source>
</evidence>
<keyword evidence="1" id="KW-0812">Transmembrane</keyword>
<keyword evidence="1" id="KW-1133">Transmembrane helix</keyword>
<dbReference type="RefSeq" id="WP_171606307.1">
    <property type="nucleotide sequence ID" value="NZ_WHPF01000002.1"/>
</dbReference>
<dbReference type="EMBL" id="WHPF01000002">
    <property type="protein sequence ID" value="NNV54383.1"/>
    <property type="molecule type" value="Genomic_DNA"/>
</dbReference>
<name>A0A8J8FD41_9BACT</name>
<evidence type="ECO:0008006" key="4">
    <source>
        <dbReference type="Google" id="ProtNLM"/>
    </source>
</evidence>
<organism evidence="2 3">
    <name type="scientific">Limnovirga soli</name>
    <dbReference type="NCBI Taxonomy" id="2656915"/>
    <lineage>
        <taxon>Bacteria</taxon>
        <taxon>Pseudomonadati</taxon>
        <taxon>Bacteroidota</taxon>
        <taxon>Chitinophagia</taxon>
        <taxon>Chitinophagales</taxon>
        <taxon>Chitinophagaceae</taxon>
        <taxon>Limnovirga</taxon>
    </lineage>
</organism>
<dbReference type="Proteomes" id="UP000598971">
    <property type="component" value="Unassembled WGS sequence"/>
</dbReference>
<feature type="transmembrane region" description="Helical" evidence="1">
    <location>
        <begin position="44"/>
        <end position="63"/>
    </location>
</feature>
<comment type="caution">
    <text evidence="2">The sequence shown here is derived from an EMBL/GenBank/DDBJ whole genome shotgun (WGS) entry which is preliminary data.</text>
</comment>
<accession>A0A8J8FD41</accession>
<dbReference type="PROSITE" id="PS51257">
    <property type="entry name" value="PROKAR_LIPOPROTEIN"/>
    <property type="match status" value="1"/>
</dbReference>
<keyword evidence="1" id="KW-0472">Membrane</keyword>
<dbReference type="AlphaFoldDB" id="A0A8J8FD41"/>
<proteinExistence type="predicted"/>
<sequence length="112" mass="12191">MKLFVSILLTALLGYAIVLFLPWWTFVFTSCTVAIIIPQKSIKSFATGFAGVFLLWAIQAYILDINNDHILSQKVAAIFQLGNSSVLLIFISAFIGGLISAFAALTGSFARK</sequence>
<evidence type="ECO:0000313" key="2">
    <source>
        <dbReference type="EMBL" id="NNV54383.1"/>
    </source>
</evidence>
<keyword evidence="3" id="KW-1185">Reference proteome</keyword>
<evidence type="ECO:0000313" key="3">
    <source>
        <dbReference type="Proteomes" id="UP000598971"/>
    </source>
</evidence>
<feature type="transmembrane region" description="Helical" evidence="1">
    <location>
        <begin position="12"/>
        <end position="37"/>
    </location>
</feature>
<feature type="transmembrane region" description="Helical" evidence="1">
    <location>
        <begin position="83"/>
        <end position="105"/>
    </location>
</feature>
<protein>
    <recommendedName>
        <fullName evidence="4">Transmembrane protein</fullName>
    </recommendedName>
</protein>